<protein>
    <recommendedName>
        <fullName evidence="4">Secreted protein</fullName>
    </recommendedName>
</protein>
<dbReference type="GeneID" id="63730584"/>
<evidence type="ECO:0008006" key="4">
    <source>
        <dbReference type="Google" id="ProtNLM"/>
    </source>
</evidence>
<evidence type="ECO:0000313" key="2">
    <source>
        <dbReference type="EMBL" id="OJJ00196.1"/>
    </source>
</evidence>
<name>A0A1L9PFH3_ASPVE</name>
<evidence type="ECO:0000313" key="3">
    <source>
        <dbReference type="Proteomes" id="UP000184073"/>
    </source>
</evidence>
<gene>
    <name evidence="2" type="ORF">ASPVEDRAFT_554279</name>
</gene>
<organism evidence="2 3">
    <name type="scientific">Aspergillus versicolor CBS 583.65</name>
    <dbReference type="NCBI Taxonomy" id="1036611"/>
    <lineage>
        <taxon>Eukaryota</taxon>
        <taxon>Fungi</taxon>
        <taxon>Dikarya</taxon>
        <taxon>Ascomycota</taxon>
        <taxon>Pezizomycotina</taxon>
        <taxon>Eurotiomycetes</taxon>
        <taxon>Eurotiomycetidae</taxon>
        <taxon>Eurotiales</taxon>
        <taxon>Aspergillaceae</taxon>
        <taxon>Aspergillus</taxon>
        <taxon>Aspergillus subgen. Nidulantes</taxon>
    </lineage>
</organism>
<keyword evidence="1" id="KW-0732">Signal</keyword>
<feature type="signal peptide" evidence="1">
    <location>
        <begin position="1"/>
        <end position="21"/>
    </location>
</feature>
<keyword evidence="3" id="KW-1185">Reference proteome</keyword>
<dbReference type="Proteomes" id="UP000184073">
    <property type="component" value="Unassembled WGS sequence"/>
</dbReference>
<reference evidence="3" key="1">
    <citation type="journal article" date="2017" name="Genome Biol.">
        <title>Comparative genomics reveals high biological diversity and specific adaptations in the industrially and medically important fungal genus Aspergillus.</title>
        <authorList>
            <person name="de Vries R.P."/>
            <person name="Riley R."/>
            <person name="Wiebenga A."/>
            <person name="Aguilar-Osorio G."/>
            <person name="Amillis S."/>
            <person name="Uchima C.A."/>
            <person name="Anderluh G."/>
            <person name="Asadollahi M."/>
            <person name="Askin M."/>
            <person name="Barry K."/>
            <person name="Battaglia E."/>
            <person name="Bayram O."/>
            <person name="Benocci T."/>
            <person name="Braus-Stromeyer S.A."/>
            <person name="Caldana C."/>
            <person name="Canovas D."/>
            <person name="Cerqueira G.C."/>
            <person name="Chen F."/>
            <person name="Chen W."/>
            <person name="Choi C."/>
            <person name="Clum A."/>
            <person name="Dos Santos R.A."/>
            <person name="Damasio A.R."/>
            <person name="Diallinas G."/>
            <person name="Emri T."/>
            <person name="Fekete E."/>
            <person name="Flipphi M."/>
            <person name="Freyberg S."/>
            <person name="Gallo A."/>
            <person name="Gournas C."/>
            <person name="Habgood R."/>
            <person name="Hainaut M."/>
            <person name="Harispe M.L."/>
            <person name="Henrissat B."/>
            <person name="Hilden K.S."/>
            <person name="Hope R."/>
            <person name="Hossain A."/>
            <person name="Karabika E."/>
            <person name="Karaffa L."/>
            <person name="Karanyi Z."/>
            <person name="Krasevec N."/>
            <person name="Kuo A."/>
            <person name="Kusch H."/>
            <person name="LaButti K."/>
            <person name="Lagendijk E.L."/>
            <person name="Lapidus A."/>
            <person name="Levasseur A."/>
            <person name="Lindquist E."/>
            <person name="Lipzen A."/>
            <person name="Logrieco A.F."/>
            <person name="MacCabe A."/>
            <person name="Maekelae M.R."/>
            <person name="Malavazi I."/>
            <person name="Melin P."/>
            <person name="Meyer V."/>
            <person name="Mielnichuk N."/>
            <person name="Miskei M."/>
            <person name="Molnar A.P."/>
            <person name="Mule G."/>
            <person name="Ngan C.Y."/>
            <person name="Orejas M."/>
            <person name="Orosz E."/>
            <person name="Ouedraogo J.P."/>
            <person name="Overkamp K.M."/>
            <person name="Park H.-S."/>
            <person name="Perrone G."/>
            <person name="Piumi F."/>
            <person name="Punt P.J."/>
            <person name="Ram A.F."/>
            <person name="Ramon A."/>
            <person name="Rauscher S."/>
            <person name="Record E."/>
            <person name="Riano-Pachon D.M."/>
            <person name="Robert V."/>
            <person name="Roehrig J."/>
            <person name="Ruller R."/>
            <person name="Salamov A."/>
            <person name="Salih N.S."/>
            <person name="Samson R.A."/>
            <person name="Sandor E."/>
            <person name="Sanguinetti M."/>
            <person name="Schuetze T."/>
            <person name="Sepcic K."/>
            <person name="Shelest E."/>
            <person name="Sherlock G."/>
            <person name="Sophianopoulou V."/>
            <person name="Squina F.M."/>
            <person name="Sun H."/>
            <person name="Susca A."/>
            <person name="Todd R.B."/>
            <person name="Tsang A."/>
            <person name="Unkles S.E."/>
            <person name="van de Wiele N."/>
            <person name="van Rossen-Uffink D."/>
            <person name="Oliveira J.V."/>
            <person name="Vesth T.C."/>
            <person name="Visser J."/>
            <person name="Yu J.-H."/>
            <person name="Zhou M."/>
            <person name="Andersen M.R."/>
            <person name="Archer D.B."/>
            <person name="Baker S.E."/>
            <person name="Benoit I."/>
            <person name="Brakhage A.A."/>
            <person name="Braus G.H."/>
            <person name="Fischer R."/>
            <person name="Frisvad J.C."/>
            <person name="Goldman G.H."/>
            <person name="Houbraken J."/>
            <person name="Oakley B."/>
            <person name="Pocsi I."/>
            <person name="Scazzocchio C."/>
            <person name="Seiboth B."/>
            <person name="vanKuyk P.A."/>
            <person name="Wortman J."/>
            <person name="Dyer P.S."/>
            <person name="Grigoriev I.V."/>
        </authorList>
    </citation>
    <scope>NUCLEOTIDE SEQUENCE [LARGE SCALE GENOMIC DNA]</scope>
    <source>
        <strain evidence="3">CBS 583.65</strain>
    </source>
</reference>
<dbReference type="AlphaFoldDB" id="A0A1L9PFH3"/>
<dbReference type="VEuPathDB" id="FungiDB:ASPVEDRAFT_554279"/>
<accession>A0A1L9PFH3</accession>
<sequence length="146" mass="16775">MVHYLQVRLFFLTILPRRLSSRHLVCYTPRTLVATHRDWSASGHYGTTVPCKTSLYGPGCSYYVSIFFLSLFIPFTKVYIETLLWCFLHLGSSHPQRFADWGFFHQTHSCFPFTGPVTTNPSQPPSTCQPLLFRDWLPSSACESAF</sequence>
<dbReference type="EMBL" id="KV878127">
    <property type="protein sequence ID" value="OJJ00196.1"/>
    <property type="molecule type" value="Genomic_DNA"/>
</dbReference>
<proteinExistence type="predicted"/>
<feature type="chain" id="PRO_5009887282" description="Secreted protein" evidence="1">
    <location>
        <begin position="22"/>
        <end position="146"/>
    </location>
</feature>
<evidence type="ECO:0000256" key="1">
    <source>
        <dbReference type="SAM" id="SignalP"/>
    </source>
</evidence>
<dbReference type="RefSeq" id="XP_040665958.1">
    <property type="nucleotide sequence ID" value="XM_040815073.1"/>
</dbReference>